<evidence type="ECO:0000259" key="3">
    <source>
        <dbReference type="Pfam" id="PF12624"/>
    </source>
</evidence>
<keyword evidence="1" id="KW-0813">Transport</keyword>
<protein>
    <recommendedName>
        <fullName evidence="3">Chorein N-terminal domain-containing protein</fullName>
    </recommendedName>
</protein>
<dbReference type="InterPro" id="IPR039782">
    <property type="entry name" value="VPS13B"/>
</dbReference>
<accession>A0ABQ9K5G3</accession>
<evidence type="ECO:0000313" key="4">
    <source>
        <dbReference type="EMBL" id="KAJ8984787.1"/>
    </source>
</evidence>
<name>A0ABQ9K5G3_9CUCU</name>
<evidence type="ECO:0000256" key="2">
    <source>
        <dbReference type="SAM" id="MobiDB-lite"/>
    </source>
</evidence>
<dbReference type="PANTHER" id="PTHR12517">
    <property type="entry name" value="VACUOLAR PROTEIN SORTING-ASSOCIATED PROTEIN 13B"/>
    <property type="match status" value="1"/>
</dbReference>
<sequence length="898" mass="102755">MFKLESYITPILLSYVDRYINNFRPEDSQVSLWGGDASFHNLELNLQVLEQELQLPFSFVSGSIRELLIHVPWTKLASEPITITINTIECILNLKGTDSTTRIDTTQTREKQKKTPNHGKEVEAPPGYVQQLINKIVSNIRIYCNNVILKYVEEDIVLSINVKLLKFESANEKWEPAYTDLSPAQVILRKVITVNDLTLCLDKRNASGKIEVYLEPMLYRCSLTMHLLRHYHSATASKASTTRLDILCNNMEFSMTEQQVPMFIRLILLLHAFQQKQLKAEKETAGDNTSLPPEMRENSEHNESWTGWAWSYVTSVLPAPWDEEWNTEQLEDQSGHTLHFGFYVDNLSITFKVSETRSGSGSYYSQKKLRYNPMLTLQLQGIYSETVIHGLRWFNSMGGVSQALLLPVGFCSCGHPEIKEESAPNPYLKIGSVSTAHKTDSLFDAEAVENKGQRRQYNTSWDFHMMTNTESVLLERTPAFSFDYVYKMELPSDMSSEVLSELGSDYEYSNLAESGSLRICLGPLKLRLCSGLFHRTNTLKVAADYYDYPPYYNLKPDLSLQELLPPSEEDFDALNEFIPSRSVRLTIFAPIIELELMDHPYFQPTKTTLFRKRKKQPSFDLSSQPIMDLPKLTLECQFIDVSLTNPMYVNRLVHTTCQLPDPPKKLFDACYSHQNIKYWTNPDIPHVETTFESESITLNGTNAKMMVIACIIDKMLKVDAEGAIKMINRLPYMELCIEGIRFHKVVTNSTVSMNASVGSIKAFISESVIINLTHEVKTKKVDCKGPCSGNKQKFSRRFNSADIQQVLFISGPEPKSSDQQNEKLDDLPLFTATLQYPLNPDVQKHPPILLFNLQEIRICIDPLLCRWLLYKPKQLIPKPEDDSNVVKPKKIYRRRVAV</sequence>
<gene>
    <name evidence="4" type="ORF">NQ317_003700</name>
</gene>
<feature type="domain" description="Chorein N-terminal" evidence="3">
    <location>
        <begin position="4"/>
        <end position="236"/>
    </location>
</feature>
<dbReference type="Pfam" id="PF12624">
    <property type="entry name" value="VPS13_N"/>
    <property type="match status" value="1"/>
</dbReference>
<dbReference type="PANTHER" id="PTHR12517:SF0">
    <property type="entry name" value="INTERMEMBRANE LIPID TRANSFER PROTEIN VPS13B"/>
    <property type="match status" value="1"/>
</dbReference>
<reference evidence="4" key="1">
    <citation type="journal article" date="2023" name="Insect Mol. Biol.">
        <title>Genome sequencing provides insights into the evolution of gene families encoding plant cell wall-degrading enzymes in longhorned beetles.</title>
        <authorList>
            <person name="Shin N.R."/>
            <person name="Okamura Y."/>
            <person name="Kirsch R."/>
            <person name="Pauchet Y."/>
        </authorList>
    </citation>
    <scope>NUCLEOTIDE SEQUENCE</scope>
    <source>
        <strain evidence="4">MMC_N1</strain>
    </source>
</reference>
<evidence type="ECO:0000313" key="5">
    <source>
        <dbReference type="Proteomes" id="UP001162164"/>
    </source>
</evidence>
<comment type="caution">
    <text evidence="4">The sequence shown here is derived from an EMBL/GenBank/DDBJ whole genome shotgun (WGS) entry which is preliminary data.</text>
</comment>
<dbReference type="Proteomes" id="UP001162164">
    <property type="component" value="Unassembled WGS sequence"/>
</dbReference>
<evidence type="ECO:0000256" key="1">
    <source>
        <dbReference type="ARBA" id="ARBA00022448"/>
    </source>
</evidence>
<dbReference type="EMBL" id="JAPWTJ010000026">
    <property type="protein sequence ID" value="KAJ8984787.1"/>
    <property type="molecule type" value="Genomic_DNA"/>
</dbReference>
<dbReference type="InterPro" id="IPR026854">
    <property type="entry name" value="VPS13_N"/>
</dbReference>
<organism evidence="4 5">
    <name type="scientific">Molorchus minor</name>
    <dbReference type="NCBI Taxonomy" id="1323400"/>
    <lineage>
        <taxon>Eukaryota</taxon>
        <taxon>Metazoa</taxon>
        <taxon>Ecdysozoa</taxon>
        <taxon>Arthropoda</taxon>
        <taxon>Hexapoda</taxon>
        <taxon>Insecta</taxon>
        <taxon>Pterygota</taxon>
        <taxon>Neoptera</taxon>
        <taxon>Endopterygota</taxon>
        <taxon>Coleoptera</taxon>
        <taxon>Polyphaga</taxon>
        <taxon>Cucujiformia</taxon>
        <taxon>Chrysomeloidea</taxon>
        <taxon>Cerambycidae</taxon>
        <taxon>Lamiinae</taxon>
        <taxon>Monochamini</taxon>
        <taxon>Molorchus</taxon>
    </lineage>
</organism>
<feature type="region of interest" description="Disordered" evidence="2">
    <location>
        <begin position="102"/>
        <end position="122"/>
    </location>
</feature>
<proteinExistence type="predicted"/>
<keyword evidence="5" id="KW-1185">Reference proteome</keyword>